<feature type="binding site" evidence="5">
    <location>
        <position position="188"/>
    </location>
    <ligand>
        <name>S-adenosyl-L-methionine</name>
        <dbReference type="ChEBI" id="CHEBI:59789"/>
    </ligand>
</feature>
<feature type="binding site" evidence="4">
    <location>
        <position position="23"/>
    </location>
    <ligand>
        <name>Zn(2+)</name>
        <dbReference type="ChEBI" id="CHEBI:29105"/>
    </ligand>
</feature>
<dbReference type="InterPro" id="IPR041698">
    <property type="entry name" value="Methyltransf_25"/>
</dbReference>
<evidence type="ECO:0000313" key="8">
    <source>
        <dbReference type="EMBL" id="GAN36393.1"/>
    </source>
</evidence>
<organism evidence="8 9">
    <name type="scientific">Lacticaseibacillus paracasei NRIC 0644</name>
    <dbReference type="NCBI Taxonomy" id="1435038"/>
    <lineage>
        <taxon>Bacteria</taxon>
        <taxon>Bacillati</taxon>
        <taxon>Bacillota</taxon>
        <taxon>Bacilli</taxon>
        <taxon>Lactobacillales</taxon>
        <taxon>Lactobacillaceae</taxon>
        <taxon>Lacticaseibacillus</taxon>
    </lineage>
</organism>
<evidence type="ECO:0000259" key="7">
    <source>
        <dbReference type="Pfam" id="PF21302"/>
    </source>
</evidence>
<sequence>MRKRETKIHLAAAQAPLFACPVCGQPLQVTAGSLVCVNGHVRDFSHKGTLNFLNQQVATEYTTPMLAARRRMLNAGLFTPFLAAMAAKLPKHQRLLDVGCGEGTPTAYLAEAGQQTAVGFDISSPAINLAGGLAAPVLFAVADLAHLPFVNDAFDTVTDIFSPGNYREFRRVLRPDGQLLKIIPRAGYLREIREGLYSGTAKAVYNNEPVLKRFLAAFPDASQETITYDFPLAPTQFGDLMAMTPLTWQAPADQRDQMLAAPPISIHIDVDLLTVSHLVK</sequence>
<keyword evidence="2 8" id="KW-0808">Transferase</keyword>
<evidence type="ECO:0000259" key="6">
    <source>
        <dbReference type="Pfam" id="PF13649"/>
    </source>
</evidence>
<dbReference type="PANTHER" id="PTHR43464:SF19">
    <property type="entry name" value="UBIQUINONE BIOSYNTHESIS O-METHYLTRANSFERASE, MITOCHONDRIAL"/>
    <property type="match status" value="1"/>
</dbReference>
<feature type="binding site" evidence="4">
    <location>
        <position position="36"/>
    </location>
    <ligand>
        <name>Zn(2+)</name>
        <dbReference type="ChEBI" id="CHEBI:29105"/>
    </ligand>
</feature>
<dbReference type="EMBL" id="BAYM01000077">
    <property type="protein sequence ID" value="GAN36393.1"/>
    <property type="molecule type" value="Genomic_DNA"/>
</dbReference>
<dbReference type="GO" id="GO:0008168">
    <property type="term" value="F:methyltransferase activity"/>
    <property type="evidence" value="ECO:0007669"/>
    <property type="project" value="UniProtKB-KW"/>
</dbReference>
<name>A0A0C9QCM8_LACPA</name>
<keyword evidence="1 8" id="KW-0489">Methyltransferase</keyword>
<evidence type="ECO:0000313" key="9">
    <source>
        <dbReference type="Proteomes" id="UP000032552"/>
    </source>
</evidence>
<dbReference type="Gene3D" id="3.40.50.150">
    <property type="entry name" value="Vaccinia Virus protein VP39"/>
    <property type="match status" value="1"/>
</dbReference>
<accession>A0A0C9QCM8</accession>
<reference evidence="9" key="1">
    <citation type="submission" date="2014-05" db="EMBL/GenBank/DDBJ databases">
        <title>Whole genome sequencing of Lactobacillus casei NRIC0644.</title>
        <authorList>
            <person name="Atarashi H."/>
            <person name="Yoshida Y."/>
            <person name="Fujimura S."/>
            <person name="Tanaka N."/>
            <person name="Shiwa Y."/>
            <person name="Yoshikawa H."/>
            <person name="Okada S."/>
            <person name="Nakagawa J."/>
        </authorList>
    </citation>
    <scope>NUCLEOTIDE SEQUENCE [LARGE SCALE GENOMIC DNA]</scope>
    <source>
        <strain evidence="9">NRIC0644</strain>
    </source>
</reference>
<feature type="binding site" evidence="5">
    <location>
        <begin position="102"/>
        <end position="103"/>
    </location>
    <ligand>
        <name>S-adenosyl-L-methionine</name>
        <dbReference type="ChEBI" id="CHEBI:59789"/>
    </ligand>
</feature>
<gene>
    <name evidence="8" type="ORF">LC0644_0982</name>
</gene>
<dbReference type="PIRSF" id="PIRSF018249">
    <property type="entry name" value="MyrA_prd"/>
    <property type="match status" value="1"/>
</dbReference>
<feature type="binding site" evidence="4">
    <location>
        <position position="20"/>
    </location>
    <ligand>
        <name>Zn(2+)</name>
        <dbReference type="ChEBI" id="CHEBI:29105"/>
    </ligand>
</feature>
<feature type="binding site" evidence="5">
    <location>
        <position position="78"/>
    </location>
    <ligand>
        <name>S-adenosyl-L-methionine</name>
        <dbReference type="ChEBI" id="CHEBI:59789"/>
    </ligand>
</feature>
<comment type="caution">
    <text evidence="8">The sequence shown here is derived from an EMBL/GenBank/DDBJ whole genome shotgun (WGS) entry which is preliminary data.</text>
</comment>
<dbReference type="Pfam" id="PF13649">
    <property type="entry name" value="Methyltransf_25"/>
    <property type="match status" value="1"/>
</dbReference>
<dbReference type="InterPro" id="IPR029063">
    <property type="entry name" value="SAM-dependent_MTases_sf"/>
</dbReference>
<feature type="domain" description="Methyltransferase" evidence="6">
    <location>
        <begin position="96"/>
        <end position="177"/>
    </location>
</feature>
<keyword evidence="4" id="KW-0479">Metal-binding</keyword>
<dbReference type="GO" id="GO:0032259">
    <property type="term" value="P:methylation"/>
    <property type="evidence" value="ECO:0007669"/>
    <property type="project" value="UniProtKB-KW"/>
</dbReference>
<evidence type="ECO:0000256" key="4">
    <source>
        <dbReference type="PIRSR" id="PIRSR018249-1"/>
    </source>
</evidence>
<evidence type="ECO:0000256" key="3">
    <source>
        <dbReference type="ARBA" id="ARBA00022691"/>
    </source>
</evidence>
<proteinExistence type="predicted"/>
<evidence type="ECO:0000256" key="1">
    <source>
        <dbReference type="ARBA" id="ARBA00022603"/>
    </source>
</evidence>
<dbReference type="InterPro" id="IPR016718">
    <property type="entry name" value="rRNA_m1G-MeTrfase_A_prd"/>
</dbReference>
<protein>
    <submittedName>
        <fullName evidence="8">23S rRNA methyltransferase A</fullName>
    </submittedName>
</protein>
<dbReference type="PANTHER" id="PTHR43464">
    <property type="entry name" value="METHYLTRANSFERASE"/>
    <property type="match status" value="1"/>
</dbReference>
<dbReference type="RefSeq" id="WP_003569501.1">
    <property type="nucleotide sequence ID" value="NZ_BAYM01000077.1"/>
</dbReference>
<keyword evidence="4" id="KW-0862">Zinc</keyword>
<dbReference type="CDD" id="cd02440">
    <property type="entry name" value="AdoMet_MTases"/>
    <property type="match status" value="1"/>
</dbReference>
<evidence type="ECO:0000256" key="5">
    <source>
        <dbReference type="PIRSR" id="PIRSR018249-2"/>
    </source>
</evidence>
<feature type="domain" description="23S rRNA (guanine(745)-N(1))-methyltransferase N-terminal" evidence="7">
    <location>
        <begin position="18"/>
        <end position="53"/>
    </location>
</feature>
<evidence type="ECO:0000256" key="2">
    <source>
        <dbReference type="ARBA" id="ARBA00022679"/>
    </source>
</evidence>
<dbReference type="GO" id="GO:0046872">
    <property type="term" value="F:metal ion binding"/>
    <property type="evidence" value="ECO:0007669"/>
    <property type="project" value="UniProtKB-KW"/>
</dbReference>
<dbReference type="Pfam" id="PF21302">
    <property type="entry name" value="Zn_ribbon_RlmA"/>
    <property type="match status" value="1"/>
</dbReference>
<feature type="binding site" evidence="4">
    <location>
        <position position="40"/>
    </location>
    <ligand>
        <name>Zn(2+)</name>
        <dbReference type="ChEBI" id="CHEBI:29105"/>
    </ligand>
</feature>
<dbReference type="SUPFAM" id="SSF53335">
    <property type="entry name" value="S-adenosyl-L-methionine-dependent methyltransferases"/>
    <property type="match status" value="1"/>
</dbReference>
<dbReference type="AlphaFoldDB" id="A0A0C9QCM8"/>
<dbReference type="InterPro" id="IPR048647">
    <property type="entry name" value="RlmA_N"/>
</dbReference>
<keyword evidence="3 5" id="KW-0949">S-adenosyl-L-methionine</keyword>
<dbReference type="Proteomes" id="UP000032552">
    <property type="component" value="Unassembled WGS sequence"/>
</dbReference>